<proteinExistence type="predicted"/>
<evidence type="ECO:0000313" key="2">
    <source>
        <dbReference type="Proteomes" id="UP000016932"/>
    </source>
</evidence>
<dbReference type="KEGG" id="pfj:MYCFIDRAFT_210587"/>
<dbReference type="Proteomes" id="UP000016932">
    <property type="component" value="Unassembled WGS sequence"/>
</dbReference>
<protein>
    <submittedName>
        <fullName evidence="1">Uncharacterized protein</fullName>
    </submittedName>
</protein>
<name>M3BC10_PSEFD</name>
<evidence type="ECO:0000313" key="1">
    <source>
        <dbReference type="EMBL" id="EME86718.1"/>
    </source>
</evidence>
<dbReference type="EMBL" id="KB446556">
    <property type="protein sequence ID" value="EME86718.1"/>
    <property type="molecule type" value="Genomic_DNA"/>
</dbReference>
<organism evidence="1 2">
    <name type="scientific">Pseudocercospora fijiensis (strain CIRAD86)</name>
    <name type="common">Black leaf streak disease fungus</name>
    <name type="synonym">Mycosphaerella fijiensis</name>
    <dbReference type="NCBI Taxonomy" id="383855"/>
    <lineage>
        <taxon>Eukaryota</taxon>
        <taxon>Fungi</taxon>
        <taxon>Dikarya</taxon>
        <taxon>Ascomycota</taxon>
        <taxon>Pezizomycotina</taxon>
        <taxon>Dothideomycetes</taxon>
        <taxon>Dothideomycetidae</taxon>
        <taxon>Mycosphaerellales</taxon>
        <taxon>Mycosphaerellaceae</taxon>
        <taxon>Pseudocercospora</taxon>
    </lineage>
</organism>
<dbReference type="VEuPathDB" id="FungiDB:MYCFIDRAFT_210587"/>
<gene>
    <name evidence="1" type="ORF">MYCFIDRAFT_210587</name>
</gene>
<dbReference type="GeneID" id="19337132"/>
<dbReference type="RefSeq" id="XP_007923894.1">
    <property type="nucleotide sequence ID" value="XM_007925703.1"/>
</dbReference>
<sequence length="127" mass="14046">MWMLLLAKPGELFFSGSGVLILSLSMCVRVAGETKTPWASRGFYESLLIFSQNGVYTAAVRARTRMDLGGWSDERKNGLYGLEKMESIEDGKTGLEGYTPRARTDDGGWGFSKGRQIIVDLCFAFAM</sequence>
<reference evidence="1 2" key="1">
    <citation type="journal article" date="2012" name="PLoS Pathog.">
        <title>Diverse lifestyles and strategies of plant pathogenesis encoded in the genomes of eighteen Dothideomycetes fungi.</title>
        <authorList>
            <person name="Ohm R.A."/>
            <person name="Feau N."/>
            <person name="Henrissat B."/>
            <person name="Schoch C.L."/>
            <person name="Horwitz B.A."/>
            <person name="Barry K.W."/>
            <person name="Condon B.J."/>
            <person name="Copeland A.C."/>
            <person name="Dhillon B."/>
            <person name="Glaser F."/>
            <person name="Hesse C.N."/>
            <person name="Kosti I."/>
            <person name="LaButti K."/>
            <person name="Lindquist E.A."/>
            <person name="Lucas S."/>
            <person name="Salamov A.A."/>
            <person name="Bradshaw R.E."/>
            <person name="Ciuffetti L."/>
            <person name="Hamelin R.C."/>
            <person name="Kema G.H.J."/>
            <person name="Lawrence C."/>
            <person name="Scott J.A."/>
            <person name="Spatafora J.W."/>
            <person name="Turgeon B.G."/>
            <person name="de Wit P.J.G.M."/>
            <person name="Zhong S."/>
            <person name="Goodwin S.B."/>
            <person name="Grigoriev I.V."/>
        </authorList>
    </citation>
    <scope>NUCLEOTIDE SEQUENCE [LARGE SCALE GENOMIC DNA]</scope>
    <source>
        <strain evidence="1 2">CIRAD86</strain>
    </source>
</reference>
<dbReference type="HOGENOM" id="CLU_1971490_0_0_1"/>
<accession>M3BC10</accession>
<dbReference type="OrthoDB" id="10477785at2759"/>
<keyword evidence="2" id="KW-1185">Reference proteome</keyword>
<dbReference type="AlphaFoldDB" id="M3BC10"/>